<keyword evidence="2" id="KW-1185">Reference proteome</keyword>
<proteinExistence type="predicted"/>
<name>A0ABD1WJY3_9LAMI</name>
<protein>
    <submittedName>
        <fullName evidence="1">Uncharacterized protein</fullName>
    </submittedName>
</protein>
<dbReference type="Proteomes" id="UP001604277">
    <property type="component" value="Unassembled WGS sequence"/>
</dbReference>
<comment type="caution">
    <text evidence="1">The sequence shown here is derived from an EMBL/GenBank/DDBJ whole genome shotgun (WGS) entry which is preliminary data.</text>
</comment>
<reference evidence="2" key="1">
    <citation type="submission" date="2024-07" db="EMBL/GenBank/DDBJ databases">
        <title>Two chromosome-level genome assemblies of Korean endemic species Abeliophyllum distichum and Forsythia ovata (Oleaceae).</title>
        <authorList>
            <person name="Jang H."/>
        </authorList>
    </citation>
    <scope>NUCLEOTIDE SEQUENCE [LARGE SCALE GENOMIC DNA]</scope>
</reference>
<accession>A0ABD1WJY3</accession>
<dbReference type="AlphaFoldDB" id="A0ABD1WJY3"/>
<dbReference type="EMBL" id="JBFOLJ010000003">
    <property type="protein sequence ID" value="KAL2549857.1"/>
    <property type="molecule type" value="Genomic_DNA"/>
</dbReference>
<evidence type="ECO:0000313" key="1">
    <source>
        <dbReference type="EMBL" id="KAL2549857.1"/>
    </source>
</evidence>
<organism evidence="1 2">
    <name type="scientific">Forsythia ovata</name>
    <dbReference type="NCBI Taxonomy" id="205694"/>
    <lineage>
        <taxon>Eukaryota</taxon>
        <taxon>Viridiplantae</taxon>
        <taxon>Streptophyta</taxon>
        <taxon>Embryophyta</taxon>
        <taxon>Tracheophyta</taxon>
        <taxon>Spermatophyta</taxon>
        <taxon>Magnoliopsida</taxon>
        <taxon>eudicotyledons</taxon>
        <taxon>Gunneridae</taxon>
        <taxon>Pentapetalae</taxon>
        <taxon>asterids</taxon>
        <taxon>lamiids</taxon>
        <taxon>Lamiales</taxon>
        <taxon>Oleaceae</taxon>
        <taxon>Forsythieae</taxon>
        <taxon>Forsythia</taxon>
    </lineage>
</organism>
<gene>
    <name evidence="1" type="ORF">Fot_11387</name>
</gene>
<sequence length="137" mass="15052">MSRWDDSSSLPFEAFVRSSEDIDHQGKRKGVVVDEGENVAPKKTLGDKCDASGSVRFKRSRIAPPQETAGLIPASPRTGTSCVSDNQFSNDSKDVCNAQMKAELKLKVFEDMAYAKNKELTEVLTELSKAKELLAKL</sequence>
<evidence type="ECO:0000313" key="2">
    <source>
        <dbReference type="Proteomes" id="UP001604277"/>
    </source>
</evidence>